<dbReference type="PANTHER" id="PTHR24044">
    <property type="entry name" value="NOTCH LIGAND FAMILY MEMBER"/>
    <property type="match status" value="1"/>
</dbReference>
<feature type="disulfide bond" evidence="6">
    <location>
        <begin position="35"/>
        <end position="44"/>
    </location>
</feature>
<name>A0A1I8C180_MELHA</name>
<keyword evidence="8" id="KW-1185">Reference proteome</keyword>
<dbReference type="PANTHER" id="PTHR24044:SF417">
    <property type="entry name" value="WEARY, ISOFORM B"/>
    <property type="match status" value="1"/>
</dbReference>
<dbReference type="SUPFAM" id="SSF57196">
    <property type="entry name" value="EGF/Laminin"/>
    <property type="match status" value="4"/>
</dbReference>
<dbReference type="InterPro" id="IPR000152">
    <property type="entry name" value="EGF-type_Asp/Asn_hydroxyl_site"/>
</dbReference>
<dbReference type="PROSITE" id="PS00022">
    <property type="entry name" value="EGF_1"/>
    <property type="match status" value="5"/>
</dbReference>
<keyword evidence="1 6" id="KW-0245">EGF-like domain</keyword>
<dbReference type="InterPro" id="IPR001881">
    <property type="entry name" value="EGF-like_Ca-bd_dom"/>
</dbReference>
<dbReference type="SMART" id="SM00181">
    <property type="entry name" value="EGF"/>
    <property type="match status" value="7"/>
</dbReference>
<dbReference type="PROSITE" id="PS00010">
    <property type="entry name" value="ASX_HYDROXYL"/>
    <property type="match status" value="2"/>
</dbReference>
<dbReference type="CDD" id="cd00054">
    <property type="entry name" value="EGF_CA"/>
    <property type="match status" value="2"/>
</dbReference>
<evidence type="ECO:0000256" key="3">
    <source>
        <dbReference type="ARBA" id="ARBA00022737"/>
    </source>
</evidence>
<evidence type="ECO:0000256" key="4">
    <source>
        <dbReference type="ARBA" id="ARBA00023157"/>
    </source>
</evidence>
<keyword evidence="3" id="KW-0677">Repeat</keyword>
<dbReference type="InterPro" id="IPR000742">
    <property type="entry name" value="EGF"/>
</dbReference>
<feature type="disulfide bond" evidence="6">
    <location>
        <begin position="268"/>
        <end position="277"/>
    </location>
</feature>
<dbReference type="PROSITE" id="PS01186">
    <property type="entry name" value="EGF_2"/>
    <property type="match status" value="2"/>
</dbReference>
<evidence type="ECO:0000256" key="6">
    <source>
        <dbReference type="PROSITE-ProRule" id="PRU00076"/>
    </source>
</evidence>
<dbReference type="FunFam" id="2.10.25.10:FF:000434">
    <property type="entry name" value="Predicted protein"/>
    <property type="match status" value="1"/>
</dbReference>
<feature type="domain" description="EGF-like" evidence="7">
    <location>
        <begin position="4"/>
        <end position="45"/>
    </location>
</feature>
<feature type="disulfide bond" evidence="6">
    <location>
        <begin position="48"/>
        <end position="58"/>
    </location>
</feature>
<dbReference type="InterPro" id="IPR013032">
    <property type="entry name" value="EGF-like_CS"/>
</dbReference>
<evidence type="ECO:0000256" key="5">
    <source>
        <dbReference type="ARBA" id="ARBA00023180"/>
    </source>
</evidence>
<evidence type="ECO:0000313" key="9">
    <source>
        <dbReference type="WBParaSite" id="MhA1_Contig88.frz3.gene40"/>
    </source>
</evidence>
<dbReference type="GO" id="GO:0005112">
    <property type="term" value="F:Notch binding"/>
    <property type="evidence" value="ECO:0007669"/>
    <property type="project" value="TreeGrafter"/>
</dbReference>
<dbReference type="AlphaFoldDB" id="A0A1I8C180"/>
<keyword evidence="4 6" id="KW-1015">Disulfide bond</keyword>
<accession>A0A1I8C180</accession>
<organism evidence="8 9">
    <name type="scientific">Meloidogyne hapla</name>
    <name type="common">Root-knot nematode worm</name>
    <dbReference type="NCBI Taxonomy" id="6305"/>
    <lineage>
        <taxon>Eukaryota</taxon>
        <taxon>Metazoa</taxon>
        <taxon>Ecdysozoa</taxon>
        <taxon>Nematoda</taxon>
        <taxon>Chromadorea</taxon>
        <taxon>Rhabditida</taxon>
        <taxon>Tylenchina</taxon>
        <taxon>Tylenchomorpha</taxon>
        <taxon>Tylenchoidea</taxon>
        <taxon>Meloidogynidae</taxon>
        <taxon>Meloidogyninae</taxon>
        <taxon>Meloidogyne</taxon>
    </lineage>
</organism>
<comment type="caution">
    <text evidence="6">Lacks conserved residue(s) required for the propagation of feature annotation.</text>
</comment>
<dbReference type="InterPro" id="IPR018097">
    <property type="entry name" value="EGF_Ca-bd_CS"/>
</dbReference>
<evidence type="ECO:0000256" key="1">
    <source>
        <dbReference type="ARBA" id="ARBA00022536"/>
    </source>
</evidence>
<feature type="domain" description="EGF-like" evidence="7">
    <location>
        <begin position="88"/>
        <end position="127"/>
    </location>
</feature>
<sequence length="546" mass="61003">MPSQREKCQSNVCFNGGTCFIKLNSEGIKEFECDCEKNFVGDLCQSRCSINCQNGGKCKRTTQINSENILNDYCDCLQGYKGLKCEEDINECVEYEENPCQNGGICINKMGSFECECLPEFNGTLCEMAIVTRSRYCPPPFVLFKNESSGEDECVCVKPRNTNLEEGGSCELKESNCIEENPKEKCQNGGECVQLGAKAFCICPSGFEGAHCENHKNESININTTTIPLIPIQMEQSKVECKVKGKNCLNGGICKFSKLEKNESFCECTDKYTGQWCDRPLRSVLDQTSRKQNFSMNFSATERPVTNTIENEAENFQTTQTSTTSTTKSISPQDIEKQLLEKLKTTNIEQFFTPIDTPQVIESENSELEEKLDNFDIFSNTNTSEFVKNCSECSENSTIKCLIVGEGKARCLCSVDYKGIKCDSKNTLCSPKNCSTSCPHGLRGSNCSESTILGFNNSSILLIQQNQIKNYKNYNLEFTFRTTLNNVPLVSGETLLGELLGAFNISPICIYQNLCHQPLNSNVKQRCANNGTCIDLWDSYVCECQK</sequence>
<proteinExistence type="predicted"/>
<dbReference type="PROSITE" id="PS01187">
    <property type="entry name" value="EGF_CA"/>
    <property type="match status" value="1"/>
</dbReference>
<evidence type="ECO:0000259" key="7">
    <source>
        <dbReference type="PROSITE" id="PS50026"/>
    </source>
</evidence>
<dbReference type="SMART" id="SM00179">
    <property type="entry name" value="EGF_CA"/>
    <property type="match status" value="2"/>
</dbReference>
<dbReference type="WBParaSite" id="MhA1_Contig88.frz3.gene40">
    <property type="protein sequence ID" value="MhA1_Contig88.frz3.gene40"/>
    <property type="gene ID" value="MhA1_Contig88.frz3.gene40"/>
</dbReference>
<dbReference type="Pfam" id="PF07645">
    <property type="entry name" value="EGF_CA"/>
    <property type="match status" value="1"/>
</dbReference>
<dbReference type="OMA" id="SHECICE"/>
<evidence type="ECO:0000313" key="8">
    <source>
        <dbReference type="Proteomes" id="UP000095281"/>
    </source>
</evidence>
<dbReference type="Pfam" id="PF12661">
    <property type="entry name" value="hEGF"/>
    <property type="match status" value="1"/>
</dbReference>
<feature type="disulfide bond" evidence="6">
    <location>
        <begin position="203"/>
        <end position="212"/>
    </location>
</feature>
<dbReference type="InterPro" id="IPR049883">
    <property type="entry name" value="NOTCH1_EGF-like"/>
</dbReference>
<dbReference type="Proteomes" id="UP000095281">
    <property type="component" value="Unplaced"/>
</dbReference>
<evidence type="ECO:0000256" key="2">
    <source>
        <dbReference type="ARBA" id="ARBA00022729"/>
    </source>
</evidence>
<dbReference type="Gene3D" id="2.10.25.10">
    <property type="entry name" value="Laminin"/>
    <property type="match status" value="6"/>
</dbReference>
<reference evidence="9" key="1">
    <citation type="submission" date="2016-11" db="UniProtKB">
        <authorList>
            <consortium name="WormBaseParasite"/>
        </authorList>
    </citation>
    <scope>IDENTIFICATION</scope>
</reference>
<dbReference type="PROSITE" id="PS50026">
    <property type="entry name" value="EGF_3"/>
    <property type="match status" value="6"/>
</dbReference>
<dbReference type="Pfam" id="PF00008">
    <property type="entry name" value="EGF"/>
    <property type="match status" value="1"/>
</dbReference>
<feature type="domain" description="EGF-like" evidence="7">
    <location>
        <begin position="237"/>
        <end position="278"/>
    </location>
</feature>
<feature type="disulfide bond" evidence="6">
    <location>
        <begin position="76"/>
        <end position="85"/>
    </location>
</feature>
<feature type="disulfide bond" evidence="6">
    <location>
        <begin position="117"/>
        <end position="126"/>
    </location>
</feature>
<feature type="domain" description="EGF-like" evidence="7">
    <location>
        <begin position="46"/>
        <end position="86"/>
    </location>
</feature>
<dbReference type="GO" id="GO:0005509">
    <property type="term" value="F:calcium ion binding"/>
    <property type="evidence" value="ECO:0007669"/>
    <property type="project" value="InterPro"/>
</dbReference>
<dbReference type="InterPro" id="IPR050906">
    <property type="entry name" value="Notch_signaling"/>
</dbReference>
<feature type="domain" description="EGF-like" evidence="7">
    <location>
        <begin position="518"/>
        <end position="546"/>
    </location>
</feature>
<keyword evidence="5" id="KW-0325">Glycoprotein</keyword>
<keyword evidence="2" id="KW-0732">Signal</keyword>
<feature type="domain" description="EGF-like" evidence="7">
    <location>
        <begin position="173"/>
        <end position="213"/>
    </location>
</feature>
<protein>
    <submittedName>
        <fullName evidence="9">EGF-like domain-containing protein</fullName>
    </submittedName>
</protein>